<keyword evidence="2" id="KW-1185">Reference proteome</keyword>
<feature type="non-terminal residue" evidence="1">
    <location>
        <position position="58"/>
    </location>
</feature>
<organism evidence="1 2">
    <name type="scientific">Ilex paraguariensis</name>
    <name type="common">yerba mate</name>
    <dbReference type="NCBI Taxonomy" id="185542"/>
    <lineage>
        <taxon>Eukaryota</taxon>
        <taxon>Viridiplantae</taxon>
        <taxon>Streptophyta</taxon>
        <taxon>Embryophyta</taxon>
        <taxon>Tracheophyta</taxon>
        <taxon>Spermatophyta</taxon>
        <taxon>Magnoliopsida</taxon>
        <taxon>eudicotyledons</taxon>
        <taxon>Gunneridae</taxon>
        <taxon>Pentapetalae</taxon>
        <taxon>asterids</taxon>
        <taxon>campanulids</taxon>
        <taxon>Aquifoliales</taxon>
        <taxon>Aquifoliaceae</taxon>
        <taxon>Ilex</taxon>
    </lineage>
</organism>
<reference evidence="1 2" key="1">
    <citation type="submission" date="2024-02" db="EMBL/GenBank/DDBJ databases">
        <authorList>
            <person name="Vignale AGUSTIN F."/>
            <person name="Sosa J E."/>
            <person name="Modenutti C."/>
        </authorList>
    </citation>
    <scope>NUCLEOTIDE SEQUENCE [LARGE SCALE GENOMIC DNA]</scope>
</reference>
<protein>
    <recommendedName>
        <fullName evidence="3">Cytochrome P450</fullName>
    </recommendedName>
</protein>
<evidence type="ECO:0008006" key="3">
    <source>
        <dbReference type="Google" id="ProtNLM"/>
    </source>
</evidence>
<dbReference type="SUPFAM" id="SSF48264">
    <property type="entry name" value="Cytochrome P450"/>
    <property type="match status" value="1"/>
</dbReference>
<comment type="caution">
    <text evidence="1">The sequence shown here is derived from an EMBL/GenBank/DDBJ whole genome shotgun (WGS) entry which is preliminary data.</text>
</comment>
<dbReference type="EMBL" id="CAUOFW020009367">
    <property type="protein sequence ID" value="CAK9185535.1"/>
    <property type="molecule type" value="Genomic_DNA"/>
</dbReference>
<gene>
    <name evidence="1" type="ORF">ILEXP_LOCUS55944</name>
</gene>
<dbReference type="Pfam" id="PF00067">
    <property type="entry name" value="p450"/>
    <property type="match status" value="1"/>
</dbReference>
<dbReference type="InterPro" id="IPR001128">
    <property type="entry name" value="Cyt_P450"/>
</dbReference>
<dbReference type="PANTHER" id="PTHR24299">
    <property type="entry name" value="CYTOCHROME P450 FAMILY 1"/>
    <property type="match status" value="1"/>
</dbReference>
<dbReference type="Proteomes" id="UP001642360">
    <property type="component" value="Unassembled WGS sequence"/>
</dbReference>
<dbReference type="AlphaFoldDB" id="A0ABC8UWV6"/>
<dbReference type="Gene3D" id="1.10.630.10">
    <property type="entry name" value="Cytochrome P450"/>
    <property type="match status" value="1"/>
</dbReference>
<evidence type="ECO:0000313" key="2">
    <source>
        <dbReference type="Proteomes" id="UP001642360"/>
    </source>
</evidence>
<evidence type="ECO:0000313" key="1">
    <source>
        <dbReference type="EMBL" id="CAK9185535.1"/>
    </source>
</evidence>
<dbReference type="InterPro" id="IPR036396">
    <property type="entry name" value="Cyt_P450_sf"/>
</dbReference>
<accession>A0ABC8UWV6</accession>
<sequence length="58" mass="6418">MVVKLLKRSKAQGLNPKVPPGPWKLPLIGNLHQLIGSSPQHALRNLAKKYGPIMQLQL</sequence>
<proteinExistence type="predicted"/>
<feature type="non-terminal residue" evidence="1">
    <location>
        <position position="1"/>
    </location>
</feature>
<dbReference type="PANTHER" id="PTHR24299:SF55">
    <property type="entry name" value="OS07G0293000 PROTEIN"/>
    <property type="match status" value="1"/>
</dbReference>
<name>A0ABC8UWV6_9AQUA</name>